<dbReference type="OrthoDB" id="21443at2759"/>
<dbReference type="PANTHER" id="PTHR14523">
    <property type="entry name" value="UNCHARACTERIZED PROTEIN C17ORF53 HOMOLOG"/>
    <property type="match status" value="1"/>
</dbReference>
<keyword evidence="4" id="KW-1185">Reference proteome</keyword>
<dbReference type="AlphaFoldDB" id="A0A9W8L4U7"/>
<dbReference type="Pfam" id="PF15072">
    <property type="entry name" value="HROB"/>
    <property type="match status" value="1"/>
</dbReference>
<evidence type="ECO:0000313" key="4">
    <source>
        <dbReference type="Proteomes" id="UP001151516"/>
    </source>
</evidence>
<accession>A0A9W8L4U7</accession>
<gene>
    <name evidence="3" type="ORF">IWW39_001013</name>
</gene>
<protein>
    <recommendedName>
        <fullName evidence="2">Homologous recombination OB-fold protein OB-fold domain-containing protein</fullName>
    </recommendedName>
</protein>
<feature type="region of interest" description="Disordered" evidence="1">
    <location>
        <begin position="411"/>
        <end position="431"/>
    </location>
</feature>
<dbReference type="InterPro" id="IPR058570">
    <property type="entry name" value="HROB_OB"/>
</dbReference>
<proteinExistence type="predicted"/>
<feature type="compositionally biased region" description="Acidic residues" evidence="1">
    <location>
        <begin position="44"/>
        <end position="59"/>
    </location>
</feature>
<evidence type="ECO:0000259" key="2">
    <source>
        <dbReference type="Pfam" id="PF15072"/>
    </source>
</evidence>
<feature type="domain" description="Homologous recombination OB-fold protein OB-fold" evidence="2">
    <location>
        <begin position="306"/>
        <end position="387"/>
    </location>
</feature>
<dbReference type="PANTHER" id="PTHR14523:SF1">
    <property type="entry name" value="HOMOLOGOUS RECOMBINATION OB-FOLD PROTEIN"/>
    <property type="match status" value="1"/>
</dbReference>
<feature type="region of interest" description="Disordered" evidence="1">
    <location>
        <begin position="110"/>
        <end position="189"/>
    </location>
</feature>
<dbReference type="Proteomes" id="UP001151516">
    <property type="component" value="Unassembled WGS sequence"/>
</dbReference>
<dbReference type="GO" id="GO:0000725">
    <property type="term" value="P:recombinational repair"/>
    <property type="evidence" value="ECO:0007669"/>
    <property type="project" value="InterPro"/>
</dbReference>
<reference evidence="3" key="1">
    <citation type="submission" date="2022-07" db="EMBL/GenBank/DDBJ databases">
        <title>Phylogenomic reconstructions and comparative analyses of Kickxellomycotina fungi.</title>
        <authorList>
            <person name="Reynolds N.K."/>
            <person name="Stajich J.E."/>
            <person name="Barry K."/>
            <person name="Grigoriev I.V."/>
            <person name="Crous P."/>
            <person name="Smith M.E."/>
        </authorList>
    </citation>
    <scope>NUCLEOTIDE SEQUENCE</scope>
    <source>
        <strain evidence="3">CBS 109367</strain>
    </source>
</reference>
<feature type="compositionally biased region" description="Polar residues" evidence="1">
    <location>
        <begin position="163"/>
        <end position="188"/>
    </location>
</feature>
<dbReference type="EMBL" id="JANBTX010000016">
    <property type="protein sequence ID" value="KAJ2690047.1"/>
    <property type="molecule type" value="Genomic_DNA"/>
</dbReference>
<feature type="compositionally biased region" description="Polar residues" evidence="1">
    <location>
        <begin position="119"/>
        <end position="129"/>
    </location>
</feature>
<dbReference type="InterPro" id="IPR028045">
    <property type="entry name" value="HROB"/>
</dbReference>
<sequence>MFTTLEDALKKLREVRQAGSSQPKRHAVAEAPPDPPENDTASADFDDPEFDLGDADVFDDLLVGDMDMGNEPPSAAQPQSLPVKPPATSVITPAAASKSVSRLAAFTFAKSAKRDAEEQQQYSTALQNTSEPQQVSSSPKPSKSQPPKVPSEQSQSIVPSELQVPSNSDSQQQDLFATPRPGSSSSIAPSKVSDFVTIVVNSAKRGLSSADQQHQKIPGPAGLTGAPVANVTVPTQKPASTFQTVLERLVKSEQPTDMDFESGTWAAMIDYLGMPSYRPLTASVVTRTEERAMWPICRVLKLTRTQKVPSMLVQIRDITSSEHDASAVIADPMGEMRASIHSTVLRRVTIPLVAGTSIILSDVAAMKIPGWLPFIVITGGMIEQMFTVESAGTREDPIVVEDTQKGSVLASTLAPRAATGSGSGRPMDTQATQNTDLCTAVATQSAVDLGGDELDGMPEETDDMLGLLNDEPFFSDDDEVILSQF</sequence>
<feature type="compositionally biased region" description="Low complexity" evidence="1">
    <location>
        <begin position="130"/>
        <end position="156"/>
    </location>
</feature>
<feature type="region of interest" description="Disordered" evidence="1">
    <location>
        <begin position="15"/>
        <end position="88"/>
    </location>
</feature>
<name>A0A9W8L4U7_9FUNG</name>
<evidence type="ECO:0000256" key="1">
    <source>
        <dbReference type="SAM" id="MobiDB-lite"/>
    </source>
</evidence>
<evidence type="ECO:0000313" key="3">
    <source>
        <dbReference type="EMBL" id="KAJ2690047.1"/>
    </source>
</evidence>
<organism evidence="3 4">
    <name type="scientific">Coemansia spiralis</name>
    <dbReference type="NCBI Taxonomy" id="417178"/>
    <lineage>
        <taxon>Eukaryota</taxon>
        <taxon>Fungi</taxon>
        <taxon>Fungi incertae sedis</taxon>
        <taxon>Zoopagomycota</taxon>
        <taxon>Kickxellomycotina</taxon>
        <taxon>Kickxellomycetes</taxon>
        <taxon>Kickxellales</taxon>
        <taxon>Kickxellaceae</taxon>
        <taxon>Coemansia</taxon>
    </lineage>
</organism>
<comment type="caution">
    <text evidence="3">The sequence shown here is derived from an EMBL/GenBank/DDBJ whole genome shotgun (WGS) entry which is preliminary data.</text>
</comment>